<dbReference type="EMBL" id="SDKM01000001">
    <property type="protein sequence ID" value="RYP88909.1"/>
    <property type="molecule type" value="Genomic_DNA"/>
</dbReference>
<comment type="caution">
    <text evidence="2">The sequence shown here is derived from an EMBL/GenBank/DDBJ whole genome shotgun (WGS) entry which is preliminary data.</text>
</comment>
<evidence type="ECO:0000313" key="2">
    <source>
        <dbReference type="EMBL" id="RYP88909.1"/>
    </source>
</evidence>
<feature type="transmembrane region" description="Helical" evidence="1">
    <location>
        <begin position="54"/>
        <end position="71"/>
    </location>
</feature>
<keyword evidence="1" id="KW-0472">Membrane</keyword>
<name>A0A4V1Y039_9ACTN</name>
<dbReference type="OrthoDB" id="3830140at2"/>
<dbReference type="RefSeq" id="WP_134712889.1">
    <property type="nucleotide sequence ID" value="NZ_SDKM01000001.1"/>
</dbReference>
<evidence type="ECO:0008006" key="4">
    <source>
        <dbReference type="Google" id="ProtNLM"/>
    </source>
</evidence>
<keyword evidence="1" id="KW-1133">Transmembrane helix</keyword>
<keyword evidence="1" id="KW-0812">Transmembrane</keyword>
<accession>A0A4V1Y039</accession>
<evidence type="ECO:0000313" key="3">
    <source>
        <dbReference type="Proteomes" id="UP000295198"/>
    </source>
</evidence>
<organism evidence="2 3">
    <name type="scientific">Nocardioides guangzhouensis</name>
    <dbReference type="NCBI Taxonomy" id="2497878"/>
    <lineage>
        <taxon>Bacteria</taxon>
        <taxon>Bacillati</taxon>
        <taxon>Actinomycetota</taxon>
        <taxon>Actinomycetes</taxon>
        <taxon>Propionibacteriales</taxon>
        <taxon>Nocardioidaceae</taxon>
        <taxon>Nocardioides</taxon>
    </lineage>
</organism>
<gene>
    <name evidence="2" type="ORF">EKO23_00250</name>
</gene>
<keyword evidence="3" id="KW-1185">Reference proteome</keyword>
<feature type="transmembrane region" description="Helical" evidence="1">
    <location>
        <begin position="83"/>
        <end position="105"/>
    </location>
</feature>
<reference evidence="2 3" key="1">
    <citation type="submission" date="2019-01" db="EMBL/GenBank/DDBJ databases">
        <title>Nocardioides guangzhouensis sp. nov., an actinobacterium isolated from soil.</title>
        <authorList>
            <person name="Fu Y."/>
            <person name="Cai Y."/>
            <person name="Lin Z."/>
            <person name="Chen P."/>
        </authorList>
    </citation>
    <scope>NUCLEOTIDE SEQUENCE [LARGE SCALE GENOMIC DNA]</scope>
    <source>
        <strain evidence="2 3">130</strain>
    </source>
</reference>
<feature type="transmembrane region" description="Helical" evidence="1">
    <location>
        <begin position="125"/>
        <end position="150"/>
    </location>
</feature>
<dbReference type="AlphaFoldDB" id="A0A4V1Y039"/>
<evidence type="ECO:0000256" key="1">
    <source>
        <dbReference type="SAM" id="Phobius"/>
    </source>
</evidence>
<dbReference type="Proteomes" id="UP000295198">
    <property type="component" value="Unassembled WGS sequence"/>
</dbReference>
<proteinExistence type="predicted"/>
<sequence>MSTTTTARPLRADATRPALAALFGALVFATTMTLGDVLDLQSDTQDTGLAFTELLLYVAFVLVAVSVATWLGARAWAGPPQRLARTALGLGIAAAVTFIGFWSGWPQVFGAVAVVLALEHRRRVGSFSATTTTALVLGALALVGAGYLCVTG</sequence>
<protein>
    <recommendedName>
        <fullName evidence="4">MFS transporter</fullName>
    </recommendedName>
</protein>